<evidence type="ECO:0000313" key="3">
    <source>
        <dbReference type="EnsemblMetazoa" id="XP_016664749.1"/>
    </source>
</evidence>
<sequence length="161" mass="18249">KLNKRSCFCLTNNKKDNSKNSQQDLALLVRSLGTRVTLYQQQIAEILDVYTHDFTSINVLSETGAITAGELSKRVGLATGSVTALIDRLEKAGFVRREKHPEDRRSIIVVPESEEKKEVKEAYSQLNSKMLELSNKYTDKEQELIKSFLNDTVEILDSEIQ</sequence>
<dbReference type="AlphaFoldDB" id="A0A8R2HC84"/>
<dbReference type="Gene3D" id="1.10.10.10">
    <property type="entry name" value="Winged helix-like DNA-binding domain superfamily/Winged helix DNA-binding domain"/>
    <property type="match status" value="1"/>
</dbReference>
<dbReference type="PANTHER" id="PTHR33164:SF106">
    <property type="entry name" value="TRANSCRIPTIONAL REGULATORY PROTEIN"/>
    <property type="match status" value="1"/>
</dbReference>
<dbReference type="EnsemblMetazoa" id="XM_016809260.1">
    <property type="protein sequence ID" value="XP_016664749.1"/>
    <property type="gene ID" value="LOC107885597"/>
</dbReference>
<protein>
    <recommendedName>
        <fullName evidence="2">HTH marR-type domain-containing protein</fullName>
    </recommendedName>
</protein>
<dbReference type="InterPro" id="IPR036390">
    <property type="entry name" value="WH_DNA-bd_sf"/>
</dbReference>
<dbReference type="InterPro" id="IPR036388">
    <property type="entry name" value="WH-like_DNA-bd_sf"/>
</dbReference>
<evidence type="ECO:0000256" key="1">
    <source>
        <dbReference type="SAM" id="Coils"/>
    </source>
</evidence>
<dbReference type="PANTHER" id="PTHR33164">
    <property type="entry name" value="TRANSCRIPTIONAL REGULATOR, MARR FAMILY"/>
    <property type="match status" value="1"/>
</dbReference>
<organism evidence="3">
    <name type="scientific">Acyrthosiphon pisum</name>
    <name type="common">Pea aphid</name>
    <dbReference type="NCBI Taxonomy" id="7029"/>
    <lineage>
        <taxon>Eukaryota</taxon>
        <taxon>Metazoa</taxon>
        <taxon>Ecdysozoa</taxon>
        <taxon>Arthropoda</taxon>
        <taxon>Hexapoda</taxon>
        <taxon>Insecta</taxon>
        <taxon>Pterygota</taxon>
        <taxon>Neoptera</taxon>
        <taxon>Paraneoptera</taxon>
        <taxon>Hemiptera</taxon>
        <taxon>Sternorrhyncha</taxon>
        <taxon>Aphidomorpha</taxon>
        <taxon>Aphidoidea</taxon>
        <taxon>Aphididae</taxon>
        <taxon>Macrosiphini</taxon>
        <taxon>Acyrthosiphon</taxon>
    </lineage>
</organism>
<dbReference type="GO" id="GO:0003700">
    <property type="term" value="F:DNA-binding transcription factor activity"/>
    <property type="evidence" value="ECO:0007669"/>
    <property type="project" value="InterPro"/>
</dbReference>
<proteinExistence type="predicted"/>
<dbReference type="GO" id="GO:0006950">
    <property type="term" value="P:response to stress"/>
    <property type="evidence" value="ECO:0007669"/>
    <property type="project" value="TreeGrafter"/>
</dbReference>
<reference evidence="3" key="1">
    <citation type="submission" date="2022-06" db="UniProtKB">
        <authorList>
            <consortium name="EnsemblMetazoa"/>
        </authorList>
    </citation>
    <scope>IDENTIFICATION</scope>
</reference>
<dbReference type="PROSITE" id="PS50995">
    <property type="entry name" value="HTH_MARR_2"/>
    <property type="match status" value="1"/>
</dbReference>
<dbReference type="SUPFAM" id="SSF46785">
    <property type="entry name" value="Winged helix' DNA-binding domain"/>
    <property type="match status" value="1"/>
</dbReference>
<dbReference type="Pfam" id="PF01047">
    <property type="entry name" value="MarR"/>
    <property type="match status" value="1"/>
</dbReference>
<dbReference type="InterPro" id="IPR039422">
    <property type="entry name" value="MarR/SlyA-like"/>
</dbReference>
<accession>A0A8R2HC84</accession>
<name>A0A8R2HC84_ACYPI</name>
<dbReference type="InterPro" id="IPR000835">
    <property type="entry name" value="HTH_MarR-typ"/>
</dbReference>
<evidence type="ECO:0000259" key="2">
    <source>
        <dbReference type="PROSITE" id="PS50995"/>
    </source>
</evidence>
<feature type="domain" description="HTH marR-type" evidence="2">
    <location>
        <begin position="18"/>
        <end position="154"/>
    </location>
</feature>
<keyword evidence="1" id="KW-0175">Coiled coil</keyword>
<dbReference type="PRINTS" id="PR00598">
    <property type="entry name" value="HTHMARR"/>
</dbReference>
<feature type="coiled-coil region" evidence="1">
    <location>
        <begin position="116"/>
        <end position="143"/>
    </location>
</feature>
<dbReference type="SMART" id="SM00347">
    <property type="entry name" value="HTH_MARR"/>
    <property type="match status" value="1"/>
</dbReference>